<dbReference type="Pfam" id="PF01663">
    <property type="entry name" value="Phosphodiest"/>
    <property type="match status" value="1"/>
</dbReference>
<dbReference type="CDD" id="cd16018">
    <property type="entry name" value="Enpp"/>
    <property type="match status" value="1"/>
</dbReference>
<dbReference type="SUPFAM" id="SSF53649">
    <property type="entry name" value="Alkaline phosphatase-like"/>
    <property type="match status" value="1"/>
</dbReference>
<dbReference type="PROSITE" id="PS51257">
    <property type="entry name" value="PROKAR_LIPOPROTEIN"/>
    <property type="match status" value="1"/>
</dbReference>
<accession>A0ABY7VCG8</accession>
<protein>
    <submittedName>
        <fullName evidence="1">Alkaline phosphatase family protein</fullName>
    </submittedName>
</protein>
<organism evidence="1 2">
    <name type="scientific">Thalassomonas haliotis</name>
    <dbReference type="NCBI Taxonomy" id="485448"/>
    <lineage>
        <taxon>Bacteria</taxon>
        <taxon>Pseudomonadati</taxon>
        <taxon>Pseudomonadota</taxon>
        <taxon>Gammaproteobacteria</taxon>
        <taxon>Alteromonadales</taxon>
        <taxon>Colwelliaceae</taxon>
        <taxon>Thalassomonas</taxon>
    </lineage>
</organism>
<dbReference type="PANTHER" id="PTHR10151:SF120">
    <property type="entry name" value="BIS(5'-ADENOSYL)-TRIPHOSPHATASE"/>
    <property type="match status" value="1"/>
</dbReference>
<dbReference type="Proteomes" id="UP001215231">
    <property type="component" value="Chromosome"/>
</dbReference>
<dbReference type="InterPro" id="IPR002591">
    <property type="entry name" value="Phosphodiest/P_Trfase"/>
</dbReference>
<keyword evidence="2" id="KW-1185">Reference proteome</keyword>
<dbReference type="Gene3D" id="3.30.1360.180">
    <property type="match status" value="1"/>
</dbReference>
<proteinExistence type="predicted"/>
<name>A0ABY7VCG8_9GAMM</name>
<dbReference type="RefSeq" id="WP_274050659.1">
    <property type="nucleotide sequence ID" value="NZ_CP059693.1"/>
</dbReference>
<evidence type="ECO:0000313" key="2">
    <source>
        <dbReference type="Proteomes" id="UP001215231"/>
    </source>
</evidence>
<sequence>MSFILSRLKLFLAFFLVLLAGCSQPKVSYVNPAHPVVLISLDGFRYDYMEKYDAKNLKALARGGVRATSMQPSYPSKTFPNHLTLVTGMYPSSHGLVHNDFYDAELDDVYDMGKVKEQPLWLWGTPLWTLAEQNKVRSATFFWPESDAEIAGILPSYYHAYKKSTPYQERIDGIVGWLKLPPGQRPGFITGYFSLVDDMGHDFGPDSQQVQEAVATLDAYIGQLKQRIDKLPFKVNLVVVSDHGMVQVDKQSKIDWQALDDFSGYKVVNGSTQLMLYADENISQSRMAAQVKALNEKSNGRYLAYTKETIPAGLHYGGSHRIADILLDALPPAIFSETKRLDEAVGGSHGFNPYRVKEMAAIFIANGPDFKQGLEIPSFENIHVFPVLASILGLPIPGNIDGDLAVLAPILTRADKKTASGKPVTGTEQ</sequence>
<evidence type="ECO:0000313" key="1">
    <source>
        <dbReference type="EMBL" id="WDE10613.1"/>
    </source>
</evidence>
<dbReference type="InterPro" id="IPR017850">
    <property type="entry name" value="Alkaline_phosphatase_core_sf"/>
</dbReference>
<dbReference type="EMBL" id="CP059693">
    <property type="protein sequence ID" value="WDE10613.1"/>
    <property type="molecule type" value="Genomic_DNA"/>
</dbReference>
<dbReference type="Gene3D" id="3.40.720.10">
    <property type="entry name" value="Alkaline Phosphatase, subunit A"/>
    <property type="match status" value="1"/>
</dbReference>
<reference evidence="1 2" key="1">
    <citation type="journal article" date="2022" name="Mar. Drugs">
        <title>Bioassay-Guided Fractionation Leads to the Detection of Cholic Acid Generated by the Rare Thalassomonas sp.</title>
        <authorList>
            <person name="Pheiffer F."/>
            <person name="Schneider Y.K."/>
            <person name="Hansen E.H."/>
            <person name="Andersen J.H."/>
            <person name="Isaksson J."/>
            <person name="Busche T."/>
            <person name="R C."/>
            <person name="Kalinowski J."/>
            <person name="Zyl L.V."/>
            <person name="Trindade M."/>
        </authorList>
    </citation>
    <scope>NUCLEOTIDE SEQUENCE [LARGE SCALE GENOMIC DNA]</scope>
    <source>
        <strain evidence="1 2">A5K-61T</strain>
    </source>
</reference>
<dbReference type="PANTHER" id="PTHR10151">
    <property type="entry name" value="ECTONUCLEOTIDE PYROPHOSPHATASE/PHOSPHODIESTERASE"/>
    <property type="match status" value="1"/>
</dbReference>
<gene>
    <name evidence="1" type="ORF">H3N35_20485</name>
</gene>